<dbReference type="Gene3D" id="3.20.20.370">
    <property type="entry name" value="Glycoside hydrolase/deacetylase"/>
    <property type="match status" value="1"/>
</dbReference>
<proteinExistence type="predicted"/>
<dbReference type="InterPro" id="IPR002509">
    <property type="entry name" value="NODB_dom"/>
</dbReference>
<dbReference type="Proteomes" id="UP000030401">
    <property type="component" value="Unassembled WGS sequence"/>
</dbReference>
<feature type="signal peptide" evidence="2">
    <location>
        <begin position="1"/>
        <end position="19"/>
    </location>
</feature>
<dbReference type="CDD" id="cd10917">
    <property type="entry name" value="CE4_NodB_like_6s_7s"/>
    <property type="match status" value="1"/>
</dbReference>
<dbReference type="OrthoDB" id="9806342at2"/>
<dbReference type="PROSITE" id="PS51677">
    <property type="entry name" value="NODB"/>
    <property type="match status" value="1"/>
</dbReference>
<dbReference type="SUPFAM" id="SSF88713">
    <property type="entry name" value="Glycoside hydrolase/deacetylase"/>
    <property type="match status" value="1"/>
</dbReference>
<gene>
    <name evidence="4" type="ORF">N784_00070</name>
</gene>
<dbReference type="AlphaFoldDB" id="A0A0A5HYU1"/>
<evidence type="ECO:0000256" key="2">
    <source>
        <dbReference type="SAM" id="SignalP"/>
    </source>
</evidence>
<dbReference type="InterPro" id="IPR011330">
    <property type="entry name" value="Glyco_hydro/deAcase_b/a-brl"/>
</dbReference>
<evidence type="ECO:0000259" key="3">
    <source>
        <dbReference type="PROSITE" id="PS51677"/>
    </source>
</evidence>
<reference evidence="4 5" key="1">
    <citation type="submission" date="2013-08" db="EMBL/GenBank/DDBJ databases">
        <authorList>
            <person name="Huang J."/>
            <person name="Wang G."/>
        </authorList>
    </citation>
    <scope>NUCLEOTIDE SEQUENCE [LARGE SCALE GENOMIC DNA]</scope>
    <source>
        <strain evidence="4 5">JSM 072002</strain>
    </source>
</reference>
<dbReference type="eggNOG" id="COG0726">
    <property type="taxonomic scope" value="Bacteria"/>
</dbReference>
<dbReference type="PROSITE" id="PS51257">
    <property type="entry name" value="PROKAR_LIPOPROTEIN"/>
    <property type="match status" value="1"/>
</dbReference>
<dbReference type="STRING" id="1385512.N784_00070"/>
<dbReference type="PANTHER" id="PTHR10587">
    <property type="entry name" value="GLYCOSYL TRANSFERASE-RELATED"/>
    <property type="match status" value="1"/>
</dbReference>
<feature type="region of interest" description="Disordered" evidence="1">
    <location>
        <begin position="22"/>
        <end position="72"/>
    </location>
</feature>
<comment type="caution">
    <text evidence="4">The sequence shown here is derived from an EMBL/GenBank/DDBJ whole genome shotgun (WGS) entry which is preliminary data.</text>
</comment>
<feature type="compositionally biased region" description="Basic and acidic residues" evidence="1">
    <location>
        <begin position="29"/>
        <end position="51"/>
    </location>
</feature>
<feature type="chain" id="PRO_5039529277" evidence="2">
    <location>
        <begin position="20"/>
        <end position="277"/>
    </location>
</feature>
<evidence type="ECO:0000256" key="1">
    <source>
        <dbReference type="SAM" id="MobiDB-lite"/>
    </source>
</evidence>
<keyword evidence="5" id="KW-1185">Reference proteome</keyword>
<dbReference type="EMBL" id="AVPG01000001">
    <property type="protein sequence ID" value="KGX88782.1"/>
    <property type="molecule type" value="Genomic_DNA"/>
</dbReference>
<evidence type="ECO:0000313" key="4">
    <source>
        <dbReference type="EMBL" id="KGX88782.1"/>
    </source>
</evidence>
<name>A0A0A5HYU1_9BACI</name>
<dbReference type="GO" id="GO:0005975">
    <property type="term" value="P:carbohydrate metabolic process"/>
    <property type="evidence" value="ECO:0007669"/>
    <property type="project" value="InterPro"/>
</dbReference>
<dbReference type="RefSeq" id="WP_036830775.1">
    <property type="nucleotide sequence ID" value="NZ_AVPG01000001.1"/>
</dbReference>
<dbReference type="GO" id="GO:0016810">
    <property type="term" value="F:hydrolase activity, acting on carbon-nitrogen (but not peptide) bonds"/>
    <property type="evidence" value="ECO:0007669"/>
    <property type="project" value="InterPro"/>
</dbReference>
<organism evidence="4 5">
    <name type="scientific">Pontibacillus litoralis JSM 072002</name>
    <dbReference type="NCBI Taxonomy" id="1385512"/>
    <lineage>
        <taxon>Bacteria</taxon>
        <taxon>Bacillati</taxon>
        <taxon>Bacillota</taxon>
        <taxon>Bacilli</taxon>
        <taxon>Bacillales</taxon>
        <taxon>Bacillaceae</taxon>
        <taxon>Pontibacillus</taxon>
    </lineage>
</organism>
<keyword evidence="2" id="KW-0732">Signal</keyword>
<dbReference type="InterPro" id="IPR050248">
    <property type="entry name" value="Polysacc_deacetylase_ArnD"/>
</dbReference>
<evidence type="ECO:0000313" key="5">
    <source>
        <dbReference type="Proteomes" id="UP000030401"/>
    </source>
</evidence>
<feature type="domain" description="NodB homology" evidence="3">
    <location>
        <begin position="89"/>
        <end position="269"/>
    </location>
</feature>
<accession>A0A0A5HYU1</accession>
<protein>
    <submittedName>
        <fullName evidence="4">Polysaccharide deacetylase</fullName>
    </submittedName>
</protein>
<sequence>MKKLTVLLCFIIFVLAACGSTEENNQEASMKEEKNQEENNLDKAEEEKVTEEAQVNSEQEETDEPPSIEPTYELTDTFDVKPIDGSEEQSVLLTIDDAPDQYALEMAKTLKKLDAPAIFFVNGHFLQTEEQKQALKKIHEMGFVIGNHTMTHENLQMISEQQQQEEIVQVNDLVEEIIGERPKFFRAPHGANTDYSKQLAKKEMMLVMNWTYGYDWEAKYQNEEALADIMVHTEYLHNGANLLMHDREWTAAALNDIVNGLRDKGYTFIDPVKIKTP</sequence>
<dbReference type="Pfam" id="PF01522">
    <property type="entry name" value="Polysacc_deac_1"/>
    <property type="match status" value="1"/>
</dbReference>